<proteinExistence type="predicted"/>
<keyword evidence="2" id="KW-1185">Reference proteome</keyword>
<sequence length="103" mass="12046">MKSTRQWGRISWVPKSSLFFLLLFTTYQAFPYLSRYHTNTIYYYTLFHSESLPMISVSLSHTKASLRHLPGKQLASEDSYISDQNFVQVFTVEKLPQSSPFLL</sequence>
<accession>A0AA35L0K5</accession>
<reference evidence="1" key="1">
    <citation type="submission" date="2022-12" db="EMBL/GenBank/DDBJ databases">
        <authorList>
            <person name="Alioto T."/>
            <person name="Alioto T."/>
            <person name="Gomez Garrido J."/>
        </authorList>
    </citation>
    <scope>NUCLEOTIDE SEQUENCE</scope>
</reference>
<gene>
    <name evidence="1" type="ORF">PODLI_1B038756</name>
</gene>
<organism evidence="1 2">
    <name type="scientific">Podarcis lilfordi</name>
    <name type="common">Lilford's wall lizard</name>
    <dbReference type="NCBI Taxonomy" id="74358"/>
    <lineage>
        <taxon>Eukaryota</taxon>
        <taxon>Metazoa</taxon>
        <taxon>Chordata</taxon>
        <taxon>Craniata</taxon>
        <taxon>Vertebrata</taxon>
        <taxon>Euteleostomi</taxon>
        <taxon>Lepidosauria</taxon>
        <taxon>Squamata</taxon>
        <taxon>Bifurcata</taxon>
        <taxon>Unidentata</taxon>
        <taxon>Episquamata</taxon>
        <taxon>Laterata</taxon>
        <taxon>Lacertibaenia</taxon>
        <taxon>Lacertidae</taxon>
        <taxon>Podarcis</taxon>
    </lineage>
</organism>
<dbReference type="AlphaFoldDB" id="A0AA35L0K5"/>
<protein>
    <submittedName>
        <fullName evidence="1">Uncharacterized protein</fullName>
    </submittedName>
</protein>
<evidence type="ECO:0000313" key="2">
    <source>
        <dbReference type="Proteomes" id="UP001178461"/>
    </source>
</evidence>
<dbReference type="Proteomes" id="UP001178461">
    <property type="component" value="Chromosome 11"/>
</dbReference>
<dbReference type="EMBL" id="OX395136">
    <property type="protein sequence ID" value="CAI5787174.1"/>
    <property type="molecule type" value="Genomic_DNA"/>
</dbReference>
<name>A0AA35L0K5_9SAUR</name>
<evidence type="ECO:0000313" key="1">
    <source>
        <dbReference type="EMBL" id="CAI5787174.1"/>
    </source>
</evidence>